<organism evidence="2 3">
    <name type="scientific">Streptomyces hazeniae</name>
    <dbReference type="NCBI Taxonomy" id="3075538"/>
    <lineage>
        <taxon>Bacteria</taxon>
        <taxon>Bacillati</taxon>
        <taxon>Actinomycetota</taxon>
        <taxon>Actinomycetes</taxon>
        <taxon>Kitasatosporales</taxon>
        <taxon>Streptomycetaceae</taxon>
        <taxon>Streptomyces</taxon>
    </lineage>
</organism>
<name>A0ABU2NZL0_9ACTN</name>
<protein>
    <submittedName>
        <fullName evidence="2">Uncharacterized protein</fullName>
    </submittedName>
</protein>
<sequence>MFDEIALRPCGRPTKSGKPCRAQYSGYGFACKLHTTDHEAGLVRAYEQGLSAGRAEERQAQERSTELHVAHLERQLRELREKLDGATRRFEVAGRQAVTVDGYGYLWEGEGALAVGDRVLLPENYVSALRHGPGPFVGTVTALGTTYDGRLHRIIGRAAQPSGT</sequence>
<evidence type="ECO:0000313" key="2">
    <source>
        <dbReference type="EMBL" id="MDT0382426.1"/>
    </source>
</evidence>
<keyword evidence="3" id="KW-1185">Reference proteome</keyword>
<dbReference type="RefSeq" id="WP_311676019.1">
    <property type="nucleotide sequence ID" value="NZ_JAVREQ010000037.1"/>
</dbReference>
<keyword evidence="1" id="KW-0175">Coiled coil</keyword>
<evidence type="ECO:0000313" key="3">
    <source>
        <dbReference type="Proteomes" id="UP001183414"/>
    </source>
</evidence>
<feature type="coiled-coil region" evidence="1">
    <location>
        <begin position="62"/>
        <end position="96"/>
    </location>
</feature>
<evidence type="ECO:0000256" key="1">
    <source>
        <dbReference type="SAM" id="Coils"/>
    </source>
</evidence>
<dbReference type="EMBL" id="JAVREQ010000037">
    <property type="protein sequence ID" value="MDT0382426.1"/>
    <property type="molecule type" value="Genomic_DNA"/>
</dbReference>
<dbReference type="Proteomes" id="UP001183414">
    <property type="component" value="Unassembled WGS sequence"/>
</dbReference>
<reference evidence="3" key="1">
    <citation type="submission" date="2023-07" db="EMBL/GenBank/DDBJ databases">
        <title>30 novel species of actinomycetes from the DSMZ collection.</title>
        <authorList>
            <person name="Nouioui I."/>
        </authorList>
    </citation>
    <scope>NUCLEOTIDE SEQUENCE [LARGE SCALE GENOMIC DNA]</scope>
    <source>
        <strain evidence="3">DSM 42041</strain>
    </source>
</reference>
<accession>A0ABU2NZL0</accession>
<proteinExistence type="predicted"/>
<comment type="caution">
    <text evidence="2">The sequence shown here is derived from an EMBL/GenBank/DDBJ whole genome shotgun (WGS) entry which is preliminary data.</text>
</comment>
<gene>
    <name evidence="2" type="ORF">RM572_27075</name>
</gene>